<keyword evidence="11" id="KW-0449">Lipoprotein</keyword>
<dbReference type="AlphaFoldDB" id="A0A432VX87"/>
<name>A0A432VX87_9GAMM</name>
<dbReference type="Pfam" id="PF20154">
    <property type="entry name" value="LNT_N"/>
    <property type="match status" value="1"/>
</dbReference>
<feature type="transmembrane region" description="Helical" evidence="9">
    <location>
        <begin position="98"/>
        <end position="125"/>
    </location>
</feature>
<dbReference type="GO" id="GO:0016410">
    <property type="term" value="F:N-acyltransferase activity"/>
    <property type="evidence" value="ECO:0007669"/>
    <property type="project" value="UniProtKB-UniRule"/>
</dbReference>
<dbReference type="InterPro" id="IPR004563">
    <property type="entry name" value="Apolipo_AcylTrfase"/>
</dbReference>
<reference evidence="12" key="1">
    <citation type="journal article" date="2018" name="Front. Microbiol.">
        <title>Genome-Based Analysis Reveals the Taxonomy and Diversity of the Family Idiomarinaceae.</title>
        <authorList>
            <person name="Liu Y."/>
            <person name="Lai Q."/>
            <person name="Shao Z."/>
        </authorList>
    </citation>
    <scope>NUCLEOTIDE SEQUENCE [LARGE SCALE GENOMIC DNA]</scope>
    <source>
        <strain evidence="12">GBPy7</strain>
    </source>
</reference>
<evidence type="ECO:0000259" key="10">
    <source>
        <dbReference type="PROSITE" id="PS50263"/>
    </source>
</evidence>
<accession>A0A432VX87</accession>
<keyword evidence="6 9" id="KW-1133">Transmembrane helix</keyword>
<gene>
    <name evidence="9" type="primary">lnt</name>
    <name evidence="11" type="ORF">CWE08_06380</name>
</gene>
<evidence type="ECO:0000313" key="12">
    <source>
        <dbReference type="Proteomes" id="UP000288395"/>
    </source>
</evidence>
<evidence type="ECO:0000256" key="9">
    <source>
        <dbReference type="HAMAP-Rule" id="MF_01148"/>
    </source>
</evidence>
<comment type="function">
    <text evidence="9">Catalyzes the phospholipid dependent N-acylation of the N-terminal cysteine of apolipoprotein, the last step in lipoprotein maturation.</text>
</comment>
<keyword evidence="4 9" id="KW-0808">Transferase</keyword>
<comment type="similarity">
    <text evidence="2 9">Belongs to the CN hydrolase family. Apolipoprotein N-acyltransferase subfamily.</text>
</comment>
<evidence type="ECO:0000256" key="8">
    <source>
        <dbReference type="ARBA" id="ARBA00023315"/>
    </source>
</evidence>
<comment type="pathway">
    <text evidence="9">Protein modification; lipoprotein biosynthesis (N-acyl transfer).</text>
</comment>
<keyword evidence="8 9" id="KW-0012">Acyltransferase</keyword>
<dbReference type="UniPathway" id="UPA00666"/>
<dbReference type="InterPro" id="IPR045378">
    <property type="entry name" value="LNT_N"/>
</dbReference>
<comment type="catalytic activity">
    <reaction evidence="9">
        <text>N-terminal S-1,2-diacyl-sn-glyceryl-L-cysteinyl-[lipoprotein] + a glycerophospholipid = N-acyl-S-1,2-diacyl-sn-glyceryl-L-cysteinyl-[lipoprotein] + a 2-acyl-sn-glycero-3-phospholipid + H(+)</text>
        <dbReference type="Rhea" id="RHEA:48228"/>
        <dbReference type="Rhea" id="RHEA-COMP:14681"/>
        <dbReference type="Rhea" id="RHEA-COMP:14684"/>
        <dbReference type="ChEBI" id="CHEBI:15378"/>
        <dbReference type="ChEBI" id="CHEBI:136912"/>
        <dbReference type="ChEBI" id="CHEBI:140656"/>
        <dbReference type="ChEBI" id="CHEBI:140657"/>
        <dbReference type="ChEBI" id="CHEBI:140660"/>
        <dbReference type="EC" id="2.3.1.269"/>
    </reaction>
</comment>
<keyword evidence="5 9" id="KW-0812">Transmembrane</keyword>
<dbReference type="InterPro" id="IPR003010">
    <property type="entry name" value="C-N_Hydrolase"/>
</dbReference>
<evidence type="ECO:0000313" key="11">
    <source>
        <dbReference type="EMBL" id="RUO21208.1"/>
    </source>
</evidence>
<evidence type="ECO:0000256" key="6">
    <source>
        <dbReference type="ARBA" id="ARBA00022989"/>
    </source>
</evidence>
<dbReference type="Gene3D" id="3.60.110.10">
    <property type="entry name" value="Carbon-nitrogen hydrolase"/>
    <property type="match status" value="1"/>
</dbReference>
<evidence type="ECO:0000256" key="5">
    <source>
        <dbReference type="ARBA" id="ARBA00022692"/>
    </source>
</evidence>
<evidence type="ECO:0000256" key="1">
    <source>
        <dbReference type="ARBA" id="ARBA00004651"/>
    </source>
</evidence>
<dbReference type="PANTHER" id="PTHR38686">
    <property type="entry name" value="APOLIPOPROTEIN N-ACYLTRANSFERASE"/>
    <property type="match status" value="1"/>
</dbReference>
<dbReference type="HAMAP" id="MF_01148">
    <property type="entry name" value="Lnt"/>
    <property type="match status" value="1"/>
</dbReference>
<feature type="transmembrane region" description="Helical" evidence="9">
    <location>
        <begin position="137"/>
        <end position="155"/>
    </location>
</feature>
<organism evidence="11 12">
    <name type="scientific">Aliidiomarina iranensis</name>
    <dbReference type="NCBI Taxonomy" id="1434071"/>
    <lineage>
        <taxon>Bacteria</taxon>
        <taxon>Pseudomonadati</taxon>
        <taxon>Pseudomonadota</taxon>
        <taxon>Gammaproteobacteria</taxon>
        <taxon>Alteromonadales</taxon>
        <taxon>Idiomarinaceae</taxon>
        <taxon>Aliidiomarina</taxon>
    </lineage>
</organism>
<dbReference type="PANTHER" id="PTHR38686:SF1">
    <property type="entry name" value="APOLIPOPROTEIN N-ACYLTRANSFERASE"/>
    <property type="match status" value="1"/>
</dbReference>
<dbReference type="SUPFAM" id="SSF56317">
    <property type="entry name" value="Carbon-nitrogen hydrolase"/>
    <property type="match status" value="1"/>
</dbReference>
<keyword evidence="3 9" id="KW-1003">Cell membrane</keyword>
<dbReference type="Pfam" id="PF00795">
    <property type="entry name" value="CN_hydrolase"/>
    <property type="match status" value="1"/>
</dbReference>
<dbReference type="EC" id="2.3.1.269" evidence="9"/>
<dbReference type="InterPro" id="IPR036526">
    <property type="entry name" value="C-N_Hydrolase_sf"/>
</dbReference>
<dbReference type="OrthoDB" id="9804277at2"/>
<evidence type="ECO:0000256" key="7">
    <source>
        <dbReference type="ARBA" id="ARBA00023136"/>
    </source>
</evidence>
<keyword evidence="7 9" id="KW-0472">Membrane</keyword>
<dbReference type="GO" id="GO:0005886">
    <property type="term" value="C:plasma membrane"/>
    <property type="evidence" value="ECO:0007669"/>
    <property type="project" value="UniProtKB-SubCell"/>
</dbReference>
<comment type="caution">
    <text evidence="11">The sequence shown here is derived from an EMBL/GenBank/DDBJ whole genome shotgun (WGS) entry which is preliminary data.</text>
</comment>
<dbReference type="PROSITE" id="PS50263">
    <property type="entry name" value="CN_HYDROLASE"/>
    <property type="match status" value="1"/>
</dbReference>
<evidence type="ECO:0000256" key="2">
    <source>
        <dbReference type="ARBA" id="ARBA00010065"/>
    </source>
</evidence>
<dbReference type="EMBL" id="PIPJ01000003">
    <property type="protein sequence ID" value="RUO21208.1"/>
    <property type="molecule type" value="Genomic_DNA"/>
</dbReference>
<dbReference type="RefSeq" id="WP_126766848.1">
    <property type="nucleotide sequence ID" value="NZ_PIPJ01000003.1"/>
</dbReference>
<comment type="subcellular location">
    <subcellularLocation>
        <location evidence="1 9">Cell membrane</location>
        <topology evidence="1 9">Multi-pass membrane protein</topology>
    </subcellularLocation>
</comment>
<feature type="transmembrane region" description="Helical" evidence="9">
    <location>
        <begin position="71"/>
        <end position="92"/>
    </location>
</feature>
<keyword evidence="12" id="KW-1185">Reference proteome</keyword>
<feature type="transmembrane region" description="Helical" evidence="9">
    <location>
        <begin position="175"/>
        <end position="197"/>
    </location>
</feature>
<feature type="transmembrane region" description="Helical" evidence="9">
    <location>
        <begin position="204"/>
        <end position="221"/>
    </location>
</feature>
<evidence type="ECO:0000256" key="4">
    <source>
        <dbReference type="ARBA" id="ARBA00022679"/>
    </source>
</evidence>
<dbReference type="Proteomes" id="UP000288395">
    <property type="component" value="Unassembled WGS sequence"/>
</dbReference>
<feature type="transmembrane region" description="Helical" evidence="9">
    <location>
        <begin position="47"/>
        <end position="64"/>
    </location>
</feature>
<dbReference type="CDD" id="cd07571">
    <property type="entry name" value="ALP_N-acyl_transferase"/>
    <property type="match status" value="1"/>
</dbReference>
<dbReference type="NCBIfam" id="TIGR00546">
    <property type="entry name" value="lnt"/>
    <property type="match status" value="1"/>
</dbReference>
<sequence length="524" mass="59281">MLQGVSAWFLQVLQNKPFLTHSKWRNSLMLLAGGAMVFAYAPFQQGWLVPLLLAFWLLGLVRSQTAKEATLTSYCFGVGWFVTGVSWVFVSIDQFGGLPLIFSILLMLLLCLYLALFPALAGWLWFRSRKFASGYSLLLLPIIWLITEFLRGWFLTGFPWLSLGYSQTTLTLGNLAPYIGEIGISLLLMVIAISLALTILRKRLEWLFVPVIIFSLAWFAPRFSTIQPSGETITVALVQGNVEQELKWNPEQQWPNLQTYLALTEGYYDHDLIVWPESAITYIEPHAQQQLAALDQRLLAEETTLISGIIDLDRRTNDFYNSMIVMGEQSGGSWFYRHDNRYRKHHLLPIGEFVPFESILRPIAPLFNLPMSSFSRGESIQPNLDANGFTIAANICFEVAFSRQIRANFQTDTQLLLTISNDSWFGDSHGPHQHLEIARMRARELGRPMLRATNNGITGVFDEQGNTVVRLPQFTADVASTRVVLVEGTTLFARFGELPAWLLAILVALPGLRWQKGVKARQKT</sequence>
<proteinExistence type="inferred from homology"/>
<protein>
    <recommendedName>
        <fullName evidence="9">Apolipoprotein N-acyltransferase</fullName>
        <shortName evidence="9">ALP N-acyltransferase</shortName>
        <ecNumber evidence="9">2.3.1.269</ecNumber>
    </recommendedName>
</protein>
<evidence type="ECO:0000256" key="3">
    <source>
        <dbReference type="ARBA" id="ARBA00022475"/>
    </source>
</evidence>
<feature type="domain" description="CN hydrolase" evidence="10">
    <location>
        <begin position="238"/>
        <end position="485"/>
    </location>
</feature>
<dbReference type="GO" id="GO:0042158">
    <property type="term" value="P:lipoprotein biosynthetic process"/>
    <property type="evidence" value="ECO:0007669"/>
    <property type="project" value="UniProtKB-UniRule"/>
</dbReference>